<dbReference type="PANTHER" id="PTHR34395:SF15">
    <property type="entry name" value="OS09G0292400 PROTEIN"/>
    <property type="match status" value="1"/>
</dbReference>
<dbReference type="Proteomes" id="UP000251960">
    <property type="component" value="Chromosome 1"/>
</dbReference>
<sequence length="80" mass="9120">MSLIEVASMELEHERAQKFSISRCLDALNDLADLSDDVKIYASEVFKDAINREIFLGYEPRLRGLWLKKEANKLSTTSSV</sequence>
<reference evidence="1" key="1">
    <citation type="journal article" date="2018" name="Nat. Genet.">
        <title>Extensive intraspecific gene order and gene structural variations between Mo17 and other maize genomes.</title>
        <authorList>
            <person name="Sun S."/>
            <person name="Zhou Y."/>
            <person name="Chen J."/>
            <person name="Shi J."/>
            <person name="Zhao H."/>
            <person name="Zhao H."/>
            <person name="Song W."/>
            <person name="Zhang M."/>
            <person name="Cui Y."/>
            <person name="Dong X."/>
            <person name="Liu H."/>
            <person name="Ma X."/>
            <person name="Jiao Y."/>
            <person name="Wang B."/>
            <person name="Wei X."/>
            <person name="Stein J.C."/>
            <person name="Glaubitz J.C."/>
            <person name="Lu F."/>
            <person name="Yu G."/>
            <person name="Liang C."/>
            <person name="Fengler K."/>
            <person name="Li B."/>
            <person name="Rafalski A."/>
            <person name="Schnable P.S."/>
            <person name="Ware D.H."/>
            <person name="Buckler E.S."/>
            <person name="Lai J."/>
        </authorList>
    </citation>
    <scope>NUCLEOTIDE SEQUENCE [LARGE SCALE GENOMIC DNA]</scope>
    <source>
        <tissue evidence="1">Seedling</tissue>
    </source>
</reference>
<organism evidence="1">
    <name type="scientific">Zea mays</name>
    <name type="common">Maize</name>
    <dbReference type="NCBI Taxonomy" id="4577"/>
    <lineage>
        <taxon>Eukaryota</taxon>
        <taxon>Viridiplantae</taxon>
        <taxon>Streptophyta</taxon>
        <taxon>Embryophyta</taxon>
        <taxon>Tracheophyta</taxon>
        <taxon>Spermatophyta</taxon>
        <taxon>Magnoliopsida</taxon>
        <taxon>Liliopsida</taxon>
        <taxon>Poales</taxon>
        <taxon>Poaceae</taxon>
        <taxon>PACMAD clade</taxon>
        <taxon>Panicoideae</taxon>
        <taxon>Andropogonodae</taxon>
        <taxon>Andropogoneae</taxon>
        <taxon>Tripsacinae</taxon>
        <taxon>Zea</taxon>
    </lineage>
</organism>
<dbReference type="ExpressionAtlas" id="A0A317YDP7">
    <property type="expression patterns" value="baseline and differential"/>
</dbReference>
<protein>
    <submittedName>
        <fullName evidence="1">Uncharacterized protein</fullName>
    </submittedName>
</protein>
<gene>
    <name evidence="1" type="ORF">Zm00014a_003134</name>
</gene>
<accession>A0A317YDP7</accession>
<dbReference type="AlphaFoldDB" id="A0A317YDP7"/>
<dbReference type="PANTHER" id="PTHR34395">
    <property type="entry name" value="OS11G0427500 PROTEIN"/>
    <property type="match status" value="1"/>
</dbReference>
<comment type="caution">
    <text evidence="1">The sequence shown here is derived from an EMBL/GenBank/DDBJ whole genome shotgun (WGS) entry which is preliminary data.</text>
</comment>
<name>A0A317YDP7_MAIZE</name>
<evidence type="ECO:0000313" key="1">
    <source>
        <dbReference type="EMBL" id="PWZ56775.1"/>
    </source>
</evidence>
<proteinExistence type="predicted"/>
<dbReference type="EMBL" id="NCVQ01000001">
    <property type="protein sequence ID" value="PWZ56775.1"/>
    <property type="molecule type" value="Genomic_DNA"/>
</dbReference>